<feature type="transmembrane region" description="Helical" evidence="7">
    <location>
        <begin position="202"/>
        <end position="224"/>
    </location>
</feature>
<feature type="domain" description="Rhodopsin" evidence="8">
    <location>
        <begin position="6"/>
        <end position="225"/>
    </location>
</feature>
<gene>
    <name evidence="9" type="ORF">DSL72_008137</name>
</gene>
<organism evidence="9 10">
    <name type="scientific">Monilinia vaccinii-corymbosi</name>
    <dbReference type="NCBI Taxonomy" id="61207"/>
    <lineage>
        <taxon>Eukaryota</taxon>
        <taxon>Fungi</taxon>
        <taxon>Dikarya</taxon>
        <taxon>Ascomycota</taxon>
        <taxon>Pezizomycotina</taxon>
        <taxon>Leotiomycetes</taxon>
        <taxon>Helotiales</taxon>
        <taxon>Sclerotiniaceae</taxon>
        <taxon>Monilinia</taxon>
    </lineage>
</organism>
<dbReference type="PANTHER" id="PTHR33048">
    <property type="entry name" value="PTH11-LIKE INTEGRAL MEMBRANE PROTEIN (AFU_ORTHOLOGUE AFUA_5G11245)"/>
    <property type="match status" value="1"/>
</dbReference>
<feature type="transmembrane region" description="Helical" evidence="7">
    <location>
        <begin position="81"/>
        <end position="109"/>
    </location>
</feature>
<dbReference type="Pfam" id="PF20684">
    <property type="entry name" value="Fung_rhodopsin"/>
    <property type="match status" value="1"/>
</dbReference>
<evidence type="ECO:0000259" key="8">
    <source>
        <dbReference type="Pfam" id="PF20684"/>
    </source>
</evidence>
<dbReference type="OrthoDB" id="2496787at2759"/>
<sequence length="299" mass="33239">MRKDACVVAWLGSLVYSGVTLSLNQHGAGIHQWNVPVTEMKMFGELNYVAQILFGPQVFTTKLAILLHLSRVFGVNIKMLWTVRALIFLMAVYYIPATAVKIFICWPVASFWDPLANEGTCLDEFSILFADCIISVVSDFTILLLPIPVIWGLQTRTMRKIGISAIFGAGILACSASVMRLYETIHLSRTQDTTYDLLPILLWSIVEIDIGIVCGCLPIVPSFIKKFSKAPTSKDSSKKSTVYQLDRICVPKRNIEDSTIRTQAGPGESSERLTAVQSKTVQDDQGNSKWHDDGIMKMV</sequence>
<evidence type="ECO:0000256" key="1">
    <source>
        <dbReference type="ARBA" id="ARBA00004141"/>
    </source>
</evidence>
<dbReference type="PANTHER" id="PTHR33048:SF129">
    <property type="entry name" value="INTEGRAL MEMBRANE PROTEIN-RELATED"/>
    <property type="match status" value="1"/>
</dbReference>
<dbReference type="EMBL" id="CP063409">
    <property type="protein sequence ID" value="QSZ35268.1"/>
    <property type="molecule type" value="Genomic_DNA"/>
</dbReference>
<feature type="transmembrane region" description="Helical" evidence="7">
    <location>
        <begin position="163"/>
        <end position="182"/>
    </location>
</feature>
<evidence type="ECO:0000313" key="9">
    <source>
        <dbReference type="EMBL" id="QSZ35268.1"/>
    </source>
</evidence>
<feature type="transmembrane region" description="Helical" evidence="7">
    <location>
        <begin position="48"/>
        <end position="69"/>
    </location>
</feature>
<dbReference type="GO" id="GO:0016020">
    <property type="term" value="C:membrane"/>
    <property type="evidence" value="ECO:0007669"/>
    <property type="project" value="UniProtKB-SubCell"/>
</dbReference>
<name>A0A8A3PJ15_9HELO</name>
<keyword evidence="2 7" id="KW-0812">Transmembrane</keyword>
<feature type="compositionally biased region" description="Basic and acidic residues" evidence="6">
    <location>
        <begin position="289"/>
        <end position="299"/>
    </location>
</feature>
<evidence type="ECO:0000313" key="10">
    <source>
        <dbReference type="Proteomes" id="UP000672032"/>
    </source>
</evidence>
<proteinExistence type="inferred from homology"/>
<keyword evidence="3 7" id="KW-1133">Transmembrane helix</keyword>
<dbReference type="InterPro" id="IPR052337">
    <property type="entry name" value="SAT4-like"/>
</dbReference>
<dbReference type="Proteomes" id="UP000672032">
    <property type="component" value="Chromosome 5"/>
</dbReference>
<feature type="region of interest" description="Disordered" evidence="6">
    <location>
        <begin position="257"/>
        <end position="299"/>
    </location>
</feature>
<evidence type="ECO:0000256" key="4">
    <source>
        <dbReference type="ARBA" id="ARBA00023136"/>
    </source>
</evidence>
<evidence type="ECO:0000256" key="5">
    <source>
        <dbReference type="ARBA" id="ARBA00038359"/>
    </source>
</evidence>
<comment type="subcellular location">
    <subcellularLocation>
        <location evidence="1">Membrane</location>
        <topology evidence="1">Multi-pass membrane protein</topology>
    </subcellularLocation>
</comment>
<dbReference type="InterPro" id="IPR049326">
    <property type="entry name" value="Rhodopsin_dom_fungi"/>
</dbReference>
<evidence type="ECO:0000256" key="3">
    <source>
        <dbReference type="ARBA" id="ARBA00022989"/>
    </source>
</evidence>
<dbReference type="AlphaFoldDB" id="A0A8A3PJ15"/>
<evidence type="ECO:0000256" key="2">
    <source>
        <dbReference type="ARBA" id="ARBA00022692"/>
    </source>
</evidence>
<keyword evidence="4 7" id="KW-0472">Membrane</keyword>
<keyword evidence="10" id="KW-1185">Reference proteome</keyword>
<protein>
    <recommendedName>
        <fullName evidence="8">Rhodopsin domain-containing protein</fullName>
    </recommendedName>
</protein>
<feature type="compositionally biased region" description="Polar residues" evidence="6">
    <location>
        <begin position="275"/>
        <end position="288"/>
    </location>
</feature>
<evidence type="ECO:0000256" key="6">
    <source>
        <dbReference type="SAM" id="MobiDB-lite"/>
    </source>
</evidence>
<feature type="transmembrane region" description="Helical" evidence="7">
    <location>
        <begin position="125"/>
        <end position="151"/>
    </location>
</feature>
<accession>A0A8A3PJ15</accession>
<comment type="similarity">
    <text evidence="5">Belongs to the SAT4 family.</text>
</comment>
<evidence type="ECO:0000256" key="7">
    <source>
        <dbReference type="SAM" id="Phobius"/>
    </source>
</evidence>
<reference evidence="9" key="1">
    <citation type="submission" date="2020-10" db="EMBL/GenBank/DDBJ databases">
        <title>Genome Sequence of Monilinia vaccinii-corymbosi Sheds Light on Mummy Berry Disease Infection of Blueberry and Mating Type.</title>
        <authorList>
            <person name="Yow A.G."/>
            <person name="Zhang Y."/>
            <person name="Bansal K."/>
            <person name="Eacker S.M."/>
            <person name="Sullivan S."/>
            <person name="Liachko I."/>
            <person name="Cubeta M.A."/>
            <person name="Rollins J.A."/>
            <person name="Ashrafi H."/>
        </authorList>
    </citation>
    <scope>NUCLEOTIDE SEQUENCE</scope>
    <source>
        <strain evidence="9">RL-1</strain>
    </source>
</reference>